<dbReference type="Proteomes" id="UP000295724">
    <property type="component" value="Unassembled WGS sequence"/>
</dbReference>
<accession>A0A4V3DIV7</accession>
<dbReference type="EMBL" id="SNZB01000001">
    <property type="protein sequence ID" value="TDR23311.1"/>
    <property type="molecule type" value="Genomic_DNA"/>
</dbReference>
<keyword evidence="4" id="KW-1185">Reference proteome</keyword>
<dbReference type="InterPro" id="IPR011723">
    <property type="entry name" value="Znf/thioredoxin_put"/>
</dbReference>
<proteinExistence type="predicted"/>
<evidence type="ECO:0000313" key="3">
    <source>
        <dbReference type="EMBL" id="TDR23311.1"/>
    </source>
</evidence>
<organism evidence="3 4">
    <name type="scientific">Marinicella litoralis</name>
    <dbReference type="NCBI Taxonomy" id="644220"/>
    <lineage>
        <taxon>Bacteria</taxon>
        <taxon>Pseudomonadati</taxon>
        <taxon>Pseudomonadota</taxon>
        <taxon>Gammaproteobacteria</taxon>
        <taxon>Lysobacterales</taxon>
        <taxon>Marinicellaceae</taxon>
        <taxon>Marinicella</taxon>
    </lineage>
</organism>
<evidence type="ECO:0000313" key="4">
    <source>
        <dbReference type="Proteomes" id="UP000295724"/>
    </source>
</evidence>
<comment type="caution">
    <text evidence="3">The sequence shown here is derived from an EMBL/GenBank/DDBJ whole genome shotgun (WGS) entry which is preliminary data.</text>
</comment>
<dbReference type="InterPro" id="IPR021834">
    <property type="entry name" value="DUF3426"/>
</dbReference>
<keyword evidence="1" id="KW-0812">Transmembrane</keyword>
<dbReference type="InterPro" id="IPR013087">
    <property type="entry name" value="Znf_C2H2_type"/>
</dbReference>
<sequence>MYTQCRGCGEVFVVEVDHLIHARGHVRCNLCGTVFDGLETLSAEKPHEDEDLLLHDFDNAPPLLTQAYHSILVSESVEEELEETQVPEFVNEIDTPEDVPFVAEKRIKDIPKTSRWMWGGLSAVMLVGLFWQAQASIASGQLKLPENNFSDQLCEIISCHGEQLEVDLEAISLVSRNIRPHPGRDHALIISASMINANKDQLTFPALEIKLSDLNGQIVAMRRFVAEEYVPSDVLRAGFVSNTLIPVNLEIVSPGDNAVAFEIGFVQP</sequence>
<dbReference type="PROSITE" id="PS00028">
    <property type="entry name" value="ZINC_FINGER_C2H2_1"/>
    <property type="match status" value="1"/>
</dbReference>
<dbReference type="NCBIfam" id="TIGR02098">
    <property type="entry name" value="MJ0042_CXXC"/>
    <property type="match status" value="1"/>
</dbReference>
<dbReference type="Pfam" id="PF11906">
    <property type="entry name" value="DUF3426"/>
    <property type="match status" value="1"/>
</dbReference>
<dbReference type="OrthoDB" id="5294582at2"/>
<dbReference type="AlphaFoldDB" id="A0A4V3DIV7"/>
<name>A0A4V3DIV7_9GAMM</name>
<reference evidence="3 4" key="1">
    <citation type="submission" date="2019-03" db="EMBL/GenBank/DDBJ databases">
        <title>Genomic Encyclopedia of Type Strains, Phase IV (KMG-IV): sequencing the most valuable type-strain genomes for metagenomic binning, comparative biology and taxonomic classification.</title>
        <authorList>
            <person name="Goeker M."/>
        </authorList>
    </citation>
    <scope>NUCLEOTIDE SEQUENCE [LARGE SCALE GENOMIC DNA]</scope>
    <source>
        <strain evidence="3 4">DSM 25488</strain>
    </source>
</reference>
<evidence type="ECO:0000256" key="1">
    <source>
        <dbReference type="SAM" id="Phobius"/>
    </source>
</evidence>
<feature type="domain" description="C2H2-type" evidence="2">
    <location>
        <begin position="5"/>
        <end position="25"/>
    </location>
</feature>
<keyword evidence="1" id="KW-1133">Transmembrane helix</keyword>
<feature type="transmembrane region" description="Helical" evidence="1">
    <location>
        <begin position="116"/>
        <end position="133"/>
    </location>
</feature>
<protein>
    <submittedName>
        <fullName evidence="3">Putative Zn finger-like uncharacterized protein</fullName>
    </submittedName>
</protein>
<keyword evidence="1" id="KW-0472">Membrane</keyword>
<dbReference type="RefSeq" id="WP_099018040.1">
    <property type="nucleotide sequence ID" value="NZ_NIHB01000001.1"/>
</dbReference>
<evidence type="ECO:0000259" key="2">
    <source>
        <dbReference type="PROSITE" id="PS00028"/>
    </source>
</evidence>
<gene>
    <name evidence="3" type="ORF">C8D91_0171</name>
</gene>